<dbReference type="InterPro" id="IPR000914">
    <property type="entry name" value="SBP_5_dom"/>
</dbReference>
<dbReference type="GO" id="GO:0015833">
    <property type="term" value="P:peptide transport"/>
    <property type="evidence" value="ECO:0007669"/>
    <property type="project" value="TreeGrafter"/>
</dbReference>
<proteinExistence type="predicted"/>
<feature type="chain" id="PRO_5039534965" description="Solute-binding protein family 5 domain-containing protein" evidence="2">
    <location>
        <begin position="26"/>
        <end position="575"/>
    </location>
</feature>
<accession>A0A9D2CQ20</accession>
<dbReference type="InterPro" id="IPR006311">
    <property type="entry name" value="TAT_signal"/>
</dbReference>
<dbReference type="PANTHER" id="PTHR30290">
    <property type="entry name" value="PERIPLASMIC BINDING COMPONENT OF ABC TRANSPORTER"/>
    <property type="match status" value="1"/>
</dbReference>
<organism evidence="4 5">
    <name type="scientific">Candidatus Rothia avicola</name>
    <dbReference type="NCBI Taxonomy" id="2840478"/>
    <lineage>
        <taxon>Bacteria</taxon>
        <taxon>Bacillati</taxon>
        <taxon>Actinomycetota</taxon>
        <taxon>Actinomycetes</taxon>
        <taxon>Micrococcales</taxon>
        <taxon>Micrococcaceae</taxon>
        <taxon>Rothia</taxon>
    </lineage>
</organism>
<dbReference type="PROSITE" id="PS51318">
    <property type="entry name" value="TAT"/>
    <property type="match status" value="1"/>
</dbReference>
<evidence type="ECO:0000313" key="5">
    <source>
        <dbReference type="Proteomes" id="UP000824134"/>
    </source>
</evidence>
<feature type="domain" description="Solute-binding protein family 5" evidence="3">
    <location>
        <begin position="90"/>
        <end position="466"/>
    </location>
</feature>
<dbReference type="Gene3D" id="3.90.76.10">
    <property type="entry name" value="Dipeptide-binding Protein, Domain 1"/>
    <property type="match status" value="1"/>
</dbReference>
<dbReference type="Proteomes" id="UP000824134">
    <property type="component" value="Unassembled WGS sequence"/>
</dbReference>
<dbReference type="SUPFAM" id="SSF53850">
    <property type="entry name" value="Periplasmic binding protein-like II"/>
    <property type="match status" value="1"/>
</dbReference>
<dbReference type="Gene3D" id="3.10.105.10">
    <property type="entry name" value="Dipeptide-binding Protein, Domain 3"/>
    <property type="match status" value="1"/>
</dbReference>
<protein>
    <recommendedName>
        <fullName evidence="3">Solute-binding protein family 5 domain-containing protein</fullName>
    </recommendedName>
</protein>
<evidence type="ECO:0000259" key="3">
    <source>
        <dbReference type="Pfam" id="PF00496"/>
    </source>
</evidence>
<dbReference type="EMBL" id="DXCN01000002">
    <property type="protein sequence ID" value="HIY94067.1"/>
    <property type="molecule type" value="Genomic_DNA"/>
</dbReference>
<keyword evidence="2" id="KW-0732">Signal</keyword>
<evidence type="ECO:0000256" key="1">
    <source>
        <dbReference type="SAM" id="MobiDB-lite"/>
    </source>
</evidence>
<reference evidence="4" key="1">
    <citation type="journal article" date="2021" name="PeerJ">
        <title>Extensive microbial diversity within the chicken gut microbiome revealed by metagenomics and culture.</title>
        <authorList>
            <person name="Gilroy R."/>
            <person name="Ravi A."/>
            <person name="Getino M."/>
            <person name="Pursley I."/>
            <person name="Horton D.L."/>
            <person name="Alikhan N.F."/>
            <person name="Baker D."/>
            <person name="Gharbi K."/>
            <person name="Hall N."/>
            <person name="Watson M."/>
            <person name="Adriaenssens E.M."/>
            <person name="Foster-Nyarko E."/>
            <person name="Jarju S."/>
            <person name="Secka A."/>
            <person name="Antonio M."/>
            <person name="Oren A."/>
            <person name="Chaudhuri R.R."/>
            <person name="La Ragione R."/>
            <person name="Hildebrand F."/>
            <person name="Pallen M.J."/>
        </authorList>
    </citation>
    <scope>NUCLEOTIDE SEQUENCE</scope>
    <source>
        <strain evidence="4">ChiHjej12B11-9195</strain>
    </source>
</reference>
<comment type="caution">
    <text evidence="4">The sequence shown here is derived from an EMBL/GenBank/DDBJ whole genome shotgun (WGS) entry which is preliminary data.</text>
</comment>
<dbReference type="Pfam" id="PF00496">
    <property type="entry name" value="SBP_bac_5"/>
    <property type="match status" value="1"/>
</dbReference>
<evidence type="ECO:0000313" key="4">
    <source>
        <dbReference type="EMBL" id="HIY94067.1"/>
    </source>
</evidence>
<dbReference type="InterPro" id="IPR039424">
    <property type="entry name" value="SBP_5"/>
</dbReference>
<dbReference type="InterPro" id="IPR030678">
    <property type="entry name" value="Peptide/Ni-bd"/>
</dbReference>
<evidence type="ECO:0000256" key="2">
    <source>
        <dbReference type="SAM" id="SignalP"/>
    </source>
</evidence>
<dbReference type="GO" id="GO:0042597">
    <property type="term" value="C:periplasmic space"/>
    <property type="evidence" value="ECO:0007669"/>
    <property type="project" value="UniProtKB-ARBA"/>
</dbReference>
<feature type="region of interest" description="Disordered" evidence="1">
    <location>
        <begin position="469"/>
        <end position="496"/>
    </location>
</feature>
<sequence>MAAPALTRRTLLHYGSLLTAGLALSACSPSTGVDPAASASATESAGPTFRFAQGAQVLTLDPAATYRVESHRISAQILEPLVRADVNTGEPAPSLAKSWEISEDGLTYTFTLVENATFSDGSQLTADSVLANIERWSRLGKAPLTRMTQPFHQLFGTSQAADGSQLGSLVNNWSAPSDTSITLVLARPSRSFLKALTQPAYGLVLPSTIRADGYLTGSPVGTGAFTLSSWDGSTAVLTRNSSYRGQAPGLGAIEFLTIPDAEKRYYNLLEGSIDAYDQVALKDYVPLALDGYAVQSRDPYAIAYIGINLSHPAFDDARVRQALARAIDRTAIVEAYYPQGTNTAPDFIPALFQVKKEDMTQVYTYNLTRAQELLRASTYANQAIDFYYPVNLSLPSLPSPEGIYSLISANLVEAGFNIVPKPYRWSDAGTEDVSTTHPDYGLELTGFIGAFRDPTAFLRHVLTPAASAPTTISQASPSPSASASPSPTSTAAASEPTKATASYASICQAIDEADTHTDIVEWREAYKDINNQVANLLSAIPLVYPVSGVAQGQRVRTYTVSATCIDDFSTVHMDD</sequence>
<name>A0A9D2CQ20_9MICC</name>
<dbReference type="GO" id="GO:1904680">
    <property type="term" value="F:peptide transmembrane transporter activity"/>
    <property type="evidence" value="ECO:0007669"/>
    <property type="project" value="TreeGrafter"/>
</dbReference>
<reference evidence="4" key="2">
    <citation type="submission" date="2021-04" db="EMBL/GenBank/DDBJ databases">
        <authorList>
            <person name="Gilroy R."/>
        </authorList>
    </citation>
    <scope>NUCLEOTIDE SEQUENCE</scope>
    <source>
        <strain evidence="4">ChiHjej12B11-9195</strain>
    </source>
</reference>
<dbReference type="GO" id="GO:0043190">
    <property type="term" value="C:ATP-binding cassette (ABC) transporter complex"/>
    <property type="evidence" value="ECO:0007669"/>
    <property type="project" value="InterPro"/>
</dbReference>
<dbReference type="AlphaFoldDB" id="A0A9D2CQ20"/>
<dbReference type="Gene3D" id="3.40.190.10">
    <property type="entry name" value="Periplasmic binding protein-like II"/>
    <property type="match status" value="1"/>
</dbReference>
<feature type="signal peptide" evidence="2">
    <location>
        <begin position="1"/>
        <end position="25"/>
    </location>
</feature>
<dbReference type="PIRSF" id="PIRSF002741">
    <property type="entry name" value="MppA"/>
    <property type="match status" value="1"/>
</dbReference>
<gene>
    <name evidence="4" type="ORF">H9821_00140</name>
</gene>